<feature type="compositionally biased region" description="Low complexity" evidence="7">
    <location>
        <begin position="595"/>
        <end position="606"/>
    </location>
</feature>
<dbReference type="CDD" id="cd17546">
    <property type="entry name" value="REC_hyHK_CKI1_RcsC-like"/>
    <property type="match status" value="1"/>
</dbReference>
<protein>
    <submittedName>
        <fullName evidence="9">Kinase-regulated stress-responsive transcription factor skn7</fullName>
    </submittedName>
</protein>
<dbReference type="Gene3D" id="3.40.50.2300">
    <property type="match status" value="1"/>
</dbReference>
<feature type="region of interest" description="Disordered" evidence="7">
    <location>
        <begin position="264"/>
        <end position="287"/>
    </location>
</feature>
<evidence type="ECO:0000256" key="5">
    <source>
        <dbReference type="ARBA" id="ARBA00023242"/>
    </source>
</evidence>
<evidence type="ECO:0000256" key="2">
    <source>
        <dbReference type="ARBA" id="ARBA00023015"/>
    </source>
</evidence>
<keyword evidence="2" id="KW-0805">Transcription regulation</keyword>
<proteinExistence type="predicted"/>
<evidence type="ECO:0000256" key="7">
    <source>
        <dbReference type="SAM" id="MobiDB-lite"/>
    </source>
</evidence>
<dbReference type="Pfam" id="PF00447">
    <property type="entry name" value="HSF_DNA-bind"/>
    <property type="match status" value="1"/>
</dbReference>
<dbReference type="GO" id="GO:0003700">
    <property type="term" value="F:DNA-binding transcription factor activity"/>
    <property type="evidence" value="ECO:0007669"/>
    <property type="project" value="InterPro"/>
</dbReference>
<feature type="compositionally biased region" description="Polar residues" evidence="7">
    <location>
        <begin position="187"/>
        <end position="226"/>
    </location>
</feature>
<evidence type="ECO:0000256" key="4">
    <source>
        <dbReference type="ARBA" id="ARBA00023163"/>
    </source>
</evidence>
<name>A0A9P6PM18_9FUNG</name>
<keyword evidence="9" id="KW-0418">Kinase</keyword>
<dbReference type="PRINTS" id="PR00056">
    <property type="entry name" value="HSFDOMAIN"/>
</dbReference>
<dbReference type="PANTHER" id="PTHR10015:SF361">
    <property type="entry name" value="TRANSCRIPTION FACTOR SKN7"/>
    <property type="match status" value="1"/>
</dbReference>
<evidence type="ECO:0000256" key="1">
    <source>
        <dbReference type="ARBA" id="ARBA00004123"/>
    </source>
</evidence>
<keyword evidence="5" id="KW-0539">Nucleus</keyword>
<feature type="modified residue" description="4-aspartylphosphate" evidence="6">
    <location>
        <position position="289"/>
    </location>
</feature>
<keyword evidence="10" id="KW-1185">Reference proteome</keyword>
<comment type="subcellular location">
    <subcellularLocation>
        <location evidence="1">Nucleus</location>
    </subcellularLocation>
</comment>
<dbReference type="AlphaFoldDB" id="A0A9P6PM18"/>
<feature type="compositionally biased region" description="Polar residues" evidence="7">
    <location>
        <begin position="234"/>
        <end position="247"/>
    </location>
</feature>
<accession>A0A9P6PM18</accession>
<dbReference type="FunFam" id="1.10.10.10:FF:000027">
    <property type="entry name" value="Heat shock transcription factor 1"/>
    <property type="match status" value="1"/>
</dbReference>
<feature type="region of interest" description="Disordered" evidence="7">
    <location>
        <begin position="437"/>
        <end position="617"/>
    </location>
</feature>
<dbReference type="GO" id="GO:0000160">
    <property type="term" value="P:phosphorelay signal transduction system"/>
    <property type="evidence" value="ECO:0007669"/>
    <property type="project" value="InterPro"/>
</dbReference>
<evidence type="ECO:0000256" key="6">
    <source>
        <dbReference type="PROSITE-ProRule" id="PRU00169"/>
    </source>
</evidence>
<dbReference type="Proteomes" id="UP000726737">
    <property type="component" value="Unassembled WGS sequence"/>
</dbReference>
<keyword evidence="6" id="KW-0597">Phosphoprotein</keyword>
<keyword evidence="4" id="KW-0804">Transcription</keyword>
<dbReference type="EMBL" id="JAAAJA010000955">
    <property type="protein sequence ID" value="KAG0248611.1"/>
    <property type="molecule type" value="Genomic_DNA"/>
</dbReference>
<dbReference type="SUPFAM" id="SSF46785">
    <property type="entry name" value="Winged helix' DNA-binding domain"/>
    <property type="match status" value="1"/>
</dbReference>
<feature type="compositionally biased region" description="Polar residues" evidence="7">
    <location>
        <begin position="264"/>
        <end position="274"/>
    </location>
</feature>
<dbReference type="InterPro" id="IPR036388">
    <property type="entry name" value="WH-like_DNA-bd_sf"/>
</dbReference>
<evidence type="ECO:0000313" key="10">
    <source>
        <dbReference type="Proteomes" id="UP000726737"/>
    </source>
</evidence>
<feature type="compositionally biased region" description="Polar residues" evidence="7">
    <location>
        <begin position="529"/>
        <end position="549"/>
    </location>
</feature>
<feature type="compositionally biased region" description="Polar residues" evidence="7">
    <location>
        <begin position="445"/>
        <end position="455"/>
    </location>
</feature>
<organism evidence="9 10">
    <name type="scientific">Mortierella polycephala</name>
    <dbReference type="NCBI Taxonomy" id="41804"/>
    <lineage>
        <taxon>Eukaryota</taxon>
        <taxon>Fungi</taxon>
        <taxon>Fungi incertae sedis</taxon>
        <taxon>Mucoromycota</taxon>
        <taxon>Mortierellomycotina</taxon>
        <taxon>Mortierellomycetes</taxon>
        <taxon>Mortierellales</taxon>
        <taxon>Mortierellaceae</taxon>
        <taxon>Mortierella</taxon>
    </lineage>
</organism>
<dbReference type="GO" id="GO:0005634">
    <property type="term" value="C:nucleus"/>
    <property type="evidence" value="ECO:0007669"/>
    <property type="project" value="UniProtKB-SubCell"/>
</dbReference>
<dbReference type="PROSITE" id="PS00434">
    <property type="entry name" value="HSF_DOMAIN"/>
    <property type="match status" value="1"/>
</dbReference>
<dbReference type="InterPro" id="IPR000232">
    <property type="entry name" value="HSF_DNA-bd"/>
</dbReference>
<evidence type="ECO:0000259" key="8">
    <source>
        <dbReference type="PROSITE" id="PS50110"/>
    </source>
</evidence>
<dbReference type="GO" id="GO:0043565">
    <property type="term" value="F:sequence-specific DNA binding"/>
    <property type="evidence" value="ECO:0007669"/>
    <property type="project" value="InterPro"/>
</dbReference>
<dbReference type="InterPro" id="IPR036390">
    <property type="entry name" value="WH_DNA-bd_sf"/>
</dbReference>
<dbReference type="SMART" id="SM00415">
    <property type="entry name" value="HSF"/>
    <property type="match status" value="1"/>
</dbReference>
<comment type="caution">
    <text evidence="9">The sequence shown here is derived from an EMBL/GenBank/DDBJ whole genome shotgun (WGS) entry which is preliminary data.</text>
</comment>
<feature type="region of interest" description="Disordered" evidence="7">
    <location>
        <begin position="170"/>
        <end position="247"/>
    </location>
</feature>
<dbReference type="InterPro" id="IPR001789">
    <property type="entry name" value="Sig_transdc_resp-reg_receiver"/>
</dbReference>
<dbReference type="Pfam" id="PF00072">
    <property type="entry name" value="Response_reg"/>
    <property type="match status" value="1"/>
</dbReference>
<dbReference type="PROSITE" id="PS50110">
    <property type="entry name" value="RESPONSE_REGULATORY"/>
    <property type="match status" value="1"/>
</dbReference>
<dbReference type="OrthoDB" id="60033at2759"/>
<dbReference type="GO" id="GO:0016301">
    <property type="term" value="F:kinase activity"/>
    <property type="evidence" value="ECO:0007669"/>
    <property type="project" value="UniProtKB-KW"/>
</dbReference>
<feature type="compositionally biased region" description="Polar residues" evidence="7">
    <location>
        <begin position="472"/>
        <end position="482"/>
    </location>
</feature>
<feature type="compositionally biased region" description="Low complexity" evidence="7">
    <location>
        <begin position="573"/>
        <end position="583"/>
    </location>
</feature>
<reference evidence="9" key="1">
    <citation type="journal article" date="2020" name="Fungal Divers.">
        <title>Resolving the Mortierellaceae phylogeny through synthesis of multi-gene phylogenetics and phylogenomics.</title>
        <authorList>
            <person name="Vandepol N."/>
            <person name="Liber J."/>
            <person name="Desiro A."/>
            <person name="Na H."/>
            <person name="Kennedy M."/>
            <person name="Barry K."/>
            <person name="Grigoriev I.V."/>
            <person name="Miller A.N."/>
            <person name="O'Donnell K."/>
            <person name="Stajich J.E."/>
            <person name="Bonito G."/>
        </authorList>
    </citation>
    <scope>NUCLEOTIDE SEQUENCE</scope>
    <source>
        <strain evidence="9">KOD948</strain>
    </source>
</reference>
<dbReference type="PANTHER" id="PTHR10015">
    <property type="entry name" value="HEAT SHOCK TRANSCRIPTION FACTOR"/>
    <property type="match status" value="1"/>
</dbReference>
<dbReference type="SUPFAM" id="SSF52172">
    <property type="entry name" value="CheY-like"/>
    <property type="match status" value="1"/>
</dbReference>
<feature type="domain" description="Response regulatory" evidence="8">
    <location>
        <begin position="289"/>
        <end position="354"/>
    </location>
</feature>
<feature type="region of interest" description="Disordered" evidence="7">
    <location>
        <begin position="643"/>
        <end position="674"/>
    </location>
</feature>
<gene>
    <name evidence="9" type="primary">SKN7_2</name>
    <name evidence="9" type="ORF">BG011_010082</name>
</gene>
<keyword evidence="3" id="KW-0238">DNA-binding</keyword>
<evidence type="ECO:0000256" key="3">
    <source>
        <dbReference type="ARBA" id="ARBA00023125"/>
    </source>
</evidence>
<evidence type="ECO:0000313" key="9">
    <source>
        <dbReference type="EMBL" id="KAG0248611.1"/>
    </source>
</evidence>
<dbReference type="Gene3D" id="1.10.10.10">
    <property type="entry name" value="Winged helix-like DNA-binding domain superfamily/Winged helix DNA-binding domain"/>
    <property type="match status" value="1"/>
</dbReference>
<dbReference type="InterPro" id="IPR011006">
    <property type="entry name" value="CheY-like_superfamily"/>
</dbReference>
<keyword evidence="9" id="KW-0808">Transferase</keyword>
<sequence length="674" mass="74141">MLEEKEHDMIVSWGRSGESFVVKEPNEFAKAILPRHFKHNNFASFVRQLNKYDFHKIKITEDADKPYGDQAWEFQHPKFQIDKRDLLEEIKRKTPNNKKPSAAATLLSSAENHLAISEDHQAQMDQLLKTQTDMQNKLEKCMSRMEAQESLLQQLLKTLGYQATDDGALTLSQSTGGSSIKEKPTKSKAQPNARTRIPSQATKVDNQHAQQHSFNNTVNNNATSSPPKAHPQQPMVSSATMSSIPVSTFPSTQTELVSSNLQYMPKTSASSSQRSYHHPPTCQDPSLGDIMMPKLDGVSATTQIRQFDAMTPIISMTSNTTANDVLTYLANGMNDILPKPFTKSSLLQILEKYCHHWRYLKLGSNLLEPANGGSGSSSNGQEMGLFQGQDGLQLVPAGKGVGAGHQGHQGSQRDNMEALTLMPLGMGGMLILNDTDPSMSGGVEDQTTNGDNIYTRSVPHGGMKHGLDPMDSRNNTQPNYGMSTMGMMEPLRQDDRSSSSLSPDQNHVHLPASHPSQQQQGQNMHDHQSFWTNSHHLPTPPNSSHSNMPTAMASMANGGYSSNMSRGDMFPTSSSSGMMDSYSAPVLENPYSHSQPLQQQQQQQVHQPHHHPQQQHGSITLLSIKSDNGMSHTLGLMNPGGGFHEGHGLGHGMDTNDGMDTQGRRKRAKIEVIE</sequence>